<comment type="subcellular location">
    <subcellularLocation>
        <location evidence="1">Cell membrane</location>
        <topology evidence="1">Multi-pass membrane protein</topology>
    </subcellularLocation>
</comment>
<evidence type="ECO:0000256" key="6">
    <source>
        <dbReference type="ARBA" id="ARBA00038076"/>
    </source>
</evidence>
<dbReference type="Pfam" id="PF12704">
    <property type="entry name" value="MacB_PCD"/>
    <property type="match status" value="1"/>
</dbReference>
<evidence type="ECO:0000256" key="1">
    <source>
        <dbReference type="ARBA" id="ARBA00004651"/>
    </source>
</evidence>
<evidence type="ECO:0000259" key="9">
    <source>
        <dbReference type="Pfam" id="PF12704"/>
    </source>
</evidence>
<evidence type="ECO:0000313" key="10">
    <source>
        <dbReference type="EMBL" id="GAA5170347.1"/>
    </source>
</evidence>
<sequence length="406" mass="42754">MYFKEALTIAMRALRANRLRSMLTTVGIVIGVTAVIVLVGLGDGMKTGFNKSFGALATAITVDKVQGSIPGGGQPKDLKEGDMRALLDKSKAPDIASVTPGLSGKGLLYSGPGLQFSGLIFGSTTDFLSVNNREVTMGEMFTEADVKDRARVVLIGPEVVENLYGGDAAKALGSEIRITRNNFKVIGILKSDGHFDNIALTPLTTARAYLLGGTDTLTSMIAKATSVEKVPAALDQVNRILDERHNIADPGKRDYETQALQSQLDEIKQFLGFLTLFIVAVAGISLVVGGIGVANIMLVSVTERTREIGIRKAIGARRSAIMKQFLIESTVLAGMGGLAGILLGVGLVLALAQIIPALTPDFGAPEVSGPAIAIAFMVSLLIGLVAGGYPAYRAARLQPIEALRFQ</sequence>
<feature type="domain" description="ABC3 transporter permease C-terminal" evidence="8">
    <location>
        <begin position="280"/>
        <end position="399"/>
    </location>
</feature>
<keyword evidence="5 7" id="KW-0472">Membrane</keyword>
<dbReference type="InterPro" id="IPR025857">
    <property type="entry name" value="MacB_PCD"/>
</dbReference>
<dbReference type="Proteomes" id="UP001428817">
    <property type="component" value="Unassembled WGS sequence"/>
</dbReference>
<dbReference type="EMBL" id="BAABJP010000043">
    <property type="protein sequence ID" value="GAA5170347.1"/>
    <property type="molecule type" value="Genomic_DNA"/>
</dbReference>
<keyword evidence="4 7" id="KW-1133">Transmembrane helix</keyword>
<gene>
    <name evidence="10" type="ORF">GCM10023321_67400</name>
</gene>
<name>A0ABP9R1J8_9PSEU</name>
<organism evidence="10 11">
    <name type="scientific">Pseudonocardia eucalypti</name>
    <dbReference type="NCBI Taxonomy" id="648755"/>
    <lineage>
        <taxon>Bacteria</taxon>
        <taxon>Bacillati</taxon>
        <taxon>Actinomycetota</taxon>
        <taxon>Actinomycetes</taxon>
        <taxon>Pseudonocardiales</taxon>
        <taxon>Pseudonocardiaceae</taxon>
        <taxon>Pseudonocardia</taxon>
    </lineage>
</organism>
<dbReference type="PANTHER" id="PTHR30572">
    <property type="entry name" value="MEMBRANE COMPONENT OF TRANSPORTER-RELATED"/>
    <property type="match status" value="1"/>
</dbReference>
<protein>
    <submittedName>
        <fullName evidence="10">ABC transporter permease</fullName>
    </submittedName>
</protein>
<feature type="transmembrane region" description="Helical" evidence="7">
    <location>
        <begin position="21"/>
        <end position="42"/>
    </location>
</feature>
<comment type="similarity">
    <text evidence="6">Belongs to the ABC-4 integral membrane protein family.</text>
</comment>
<comment type="caution">
    <text evidence="10">The sequence shown here is derived from an EMBL/GenBank/DDBJ whole genome shotgun (WGS) entry which is preliminary data.</text>
</comment>
<dbReference type="InterPro" id="IPR003838">
    <property type="entry name" value="ABC3_permease_C"/>
</dbReference>
<evidence type="ECO:0000259" key="8">
    <source>
        <dbReference type="Pfam" id="PF02687"/>
    </source>
</evidence>
<keyword evidence="11" id="KW-1185">Reference proteome</keyword>
<evidence type="ECO:0000256" key="7">
    <source>
        <dbReference type="SAM" id="Phobius"/>
    </source>
</evidence>
<dbReference type="PANTHER" id="PTHR30572:SF4">
    <property type="entry name" value="ABC TRANSPORTER PERMEASE YTRF"/>
    <property type="match status" value="1"/>
</dbReference>
<dbReference type="InterPro" id="IPR050250">
    <property type="entry name" value="Macrolide_Exporter_MacB"/>
</dbReference>
<keyword evidence="2" id="KW-1003">Cell membrane</keyword>
<feature type="transmembrane region" description="Helical" evidence="7">
    <location>
        <begin position="331"/>
        <end position="355"/>
    </location>
</feature>
<feature type="transmembrane region" description="Helical" evidence="7">
    <location>
        <begin position="270"/>
        <end position="298"/>
    </location>
</feature>
<dbReference type="Pfam" id="PF02687">
    <property type="entry name" value="FtsX"/>
    <property type="match status" value="1"/>
</dbReference>
<evidence type="ECO:0000313" key="11">
    <source>
        <dbReference type="Proteomes" id="UP001428817"/>
    </source>
</evidence>
<feature type="transmembrane region" description="Helical" evidence="7">
    <location>
        <begin position="367"/>
        <end position="389"/>
    </location>
</feature>
<proteinExistence type="inferred from homology"/>
<keyword evidence="3 7" id="KW-0812">Transmembrane</keyword>
<feature type="domain" description="MacB-like periplasmic core" evidence="9">
    <location>
        <begin position="21"/>
        <end position="239"/>
    </location>
</feature>
<evidence type="ECO:0000256" key="5">
    <source>
        <dbReference type="ARBA" id="ARBA00023136"/>
    </source>
</evidence>
<reference evidence="11" key="1">
    <citation type="journal article" date="2019" name="Int. J. Syst. Evol. Microbiol.">
        <title>The Global Catalogue of Microorganisms (GCM) 10K type strain sequencing project: providing services to taxonomists for standard genome sequencing and annotation.</title>
        <authorList>
            <consortium name="The Broad Institute Genomics Platform"/>
            <consortium name="The Broad Institute Genome Sequencing Center for Infectious Disease"/>
            <person name="Wu L."/>
            <person name="Ma J."/>
        </authorList>
    </citation>
    <scope>NUCLEOTIDE SEQUENCE [LARGE SCALE GENOMIC DNA]</scope>
    <source>
        <strain evidence="11">JCM 18303</strain>
    </source>
</reference>
<evidence type="ECO:0000256" key="4">
    <source>
        <dbReference type="ARBA" id="ARBA00022989"/>
    </source>
</evidence>
<accession>A0ABP9R1J8</accession>
<evidence type="ECO:0000256" key="2">
    <source>
        <dbReference type="ARBA" id="ARBA00022475"/>
    </source>
</evidence>
<evidence type="ECO:0000256" key="3">
    <source>
        <dbReference type="ARBA" id="ARBA00022692"/>
    </source>
</evidence>